<evidence type="ECO:0000256" key="9">
    <source>
        <dbReference type="ARBA" id="ARBA00023160"/>
    </source>
</evidence>
<keyword evidence="8" id="KW-0443">Lipid metabolism</keyword>
<keyword evidence="9" id="KW-0275">Fatty acid biosynthesis</keyword>
<dbReference type="FunFam" id="3.40.50.720:FF:000037">
    <property type="entry name" value="3-oxoacyl-[acyl-carrier-protein] reductase FabG"/>
    <property type="match status" value="1"/>
</dbReference>
<accession>A0A1S6K860</accession>
<evidence type="ECO:0000259" key="14">
    <source>
        <dbReference type="SMART" id="SM00822"/>
    </source>
</evidence>
<dbReference type="GO" id="GO:0004316">
    <property type="term" value="F:3-oxoacyl-[acyl-carrier-protein] reductase (NADPH) activity"/>
    <property type="evidence" value="ECO:0007669"/>
    <property type="project" value="UniProtKB-EC"/>
</dbReference>
<keyword evidence="5" id="KW-0276">Fatty acid metabolism</keyword>
<feature type="binding site" evidence="12">
    <location>
        <position position="166"/>
    </location>
    <ligand>
        <name>NADP(+)</name>
        <dbReference type="ChEBI" id="CHEBI:58349"/>
    </ligand>
</feature>
<dbReference type="InterPro" id="IPR036291">
    <property type="entry name" value="NAD(P)-bd_dom_sf"/>
</dbReference>
<dbReference type="SUPFAM" id="SSF51735">
    <property type="entry name" value="NAD(P)-binding Rossmann-fold domains"/>
    <property type="match status" value="1"/>
</dbReference>
<feature type="domain" description="Ketoreductase" evidence="14">
    <location>
        <begin position="84"/>
        <end position="262"/>
    </location>
</feature>
<dbReference type="PRINTS" id="PR00081">
    <property type="entry name" value="GDHRDH"/>
</dbReference>
<dbReference type="NCBIfam" id="NF004197">
    <property type="entry name" value="PRK05653.1-1"/>
    <property type="match status" value="1"/>
</dbReference>
<comment type="catalytic activity">
    <reaction evidence="10">
        <text>a (3R)-hydroxyacyl-[ACP] + NADP(+) = a 3-oxoacyl-[ACP] + NADPH + H(+)</text>
        <dbReference type="Rhea" id="RHEA:17397"/>
        <dbReference type="Rhea" id="RHEA-COMP:9916"/>
        <dbReference type="Rhea" id="RHEA-COMP:9945"/>
        <dbReference type="ChEBI" id="CHEBI:15378"/>
        <dbReference type="ChEBI" id="CHEBI:57783"/>
        <dbReference type="ChEBI" id="CHEBI:58349"/>
        <dbReference type="ChEBI" id="CHEBI:78776"/>
        <dbReference type="ChEBI" id="CHEBI:78827"/>
        <dbReference type="EC" id="1.1.1.100"/>
    </reaction>
</comment>
<evidence type="ECO:0000256" key="7">
    <source>
        <dbReference type="ARBA" id="ARBA00023002"/>
    </source>
</evidence>
<dbReference type="InterPro" id="IPR011284">
    <property type="entry name" value="3oxo_ACP_reduc"/>
</dbReference>
<dbReference type="InterPro" id="IPR050259">
    <property type="entry name" value="SDR"/>
</dbReference>
<comment type="similarity">
    <text evidence="2">Belongs to the short-chain dehydrogenases/reductases (SDR) family.</text>
</comment>
<evidence type="ECO:0000256" key="5">
    <source>
        <dbReference type="ARBA" id="ARBA00022832"/>
    </source>
</evidence>
<evidence type="ECO:0000256" key="13">
    <source>
        <dbReference type="SAM" id="SignalP"/>
    </source>
</evidence>
<dbReference type="Gene3D" id="3.40.50.720">
    <property type="entry name" value="NAD(P)-binding Rossmann-like Domain"/>
    <property type="match status" value="1"/>
</dbReference>
<dbReference type="NCBIfam" id="NF009466">
    <property type="entry name" value="PRK12826.1-2"/>
    <property type="match status" value="1"/>
</dbReference>
<dbReference type="PROSITE" id="PS00061">
    <property type="entry name" value="ADH_SHORT"/>
    <property type="match status" value="1"/>
</dbReference>
<evidence type="ECO:0000256" key="3">
    <source>
        <dbReference type="ARBA" id="ARBA00012948"/>
    </source>
</evidence>
<proteinExistence type="inferred from homology"/>
<dbReference type="GO" id="GO:0051287">
    <property type="term" value="F:NAD binding"/>
    <property type="evidence" value="ECO:0007669"/>
    <property type="project" value="InterPro"/>
</dbReference>
<keyword evidence="6 12" id="KW-0521">NADP</keyword>
<reference evidence="15" key="1">
    <citation type="journal article" date="2017" name="J. Eukaryot. Microbiol.">
        <title>Role of Modular Polyketide Synthases in the Production of Polyether Ladder Compounds in Ciguatoxin-producing Gambierdiscus polynesiensis and G.excentricus (Dinophyceae).</title>
        <authorList>
            <person name="Kohli G.S."/>
            <person name="Campbell K."/>
            <person name="John U."/>
            <person name="Smith K.F."/>
            <person name="Fraga S."/>
            <person name="Rhodes L.L."/>
            <person name="Murray S.A."/>
        </authorList>
    </citation>
    <scope>NUCLEOTIDE SEQUENCE</scope>
    <source>
        <strain evidence="15">Contig_27652</strain>
    </source>
</reference>
<dbReference type="Pfam" id="PF13561">
    <property type="entry name" value="adh_short_C2"/>
    <property type="match status" value="1"/>
</dbReference>
<organism evidence="15">
    <name type="scientific">Gambierdiscus belizeanus</name>
    <dbReference type="NCBI Taxonomy" id="439316"/>
    <lineage>
        <taxon>Eukaryota</taxon>
        <taxon>Sar</taxon>
        <taxon>Alveolata</taxon>
        <taxon>Dinophyceae</taxon>
        <taxon>Gonyaulacales</taxon>
        <taxon>Pyrocystaceae</taxon>
        <taxon>Gambierdiscus</taxon>
    </lineage>
</organism>
<name>A0A1S6K860_9DINO</name>
<feature type="binding site" evidence="12">
    <location>
        <begin position="231"/>
        <end position="235"/>
    </location>
    <ligand>
        <name>NADP(+)</name>
        <dbReference type="ChEBI" id="CHEBI:58349"/>
    </ligand>
</feature>
<evidence type="ECO:0000256" key="11">
    <source>
        <dbReference type="PIRSR" id="PIRSR611284-1"/>
    </source>
</evidence>
<dbReference type="PANTHER" id="PTHR42879">
    <property type="entry name" value="3-OXOACYL-(ACYL-CARRIER-PROTEIN) REDUCTASE"/>
    <property type="match status" value="1"/>
</dbReference>
<dbReference type="EMBL" id="KX395848">
    <property type="protein sequence ID" value="AQS99266.1"/>
    <property type="molecule type" value="Transcribed_RNA"/>
</dbReference>
<feature type="binding site" evidence="12">
    <location>
        <position position="264"/>
    </location>
    <ligand>
        <name>NADP(+)</name>
        <dbReference type="ChEBI" id="CHEBI:58349"/>
    </ligand>
</feature>
<evidence type="ECO:0000256" key="1">
    <source>
        <dbReference type="ARBA" id="ARBA00005194"/>
    </source>
</evidence>
<dbReference type="GO" id="GO:0006633">
    <property type="term" value="P:fatty acid biosynthetic process"/>
    <property type="evidence" value="ECO:0007669"/>
    <property type="project" value="UniProtKB-KW"/>
</dbReference>
<feature type="binding site" evidence="12">
    <location>
        <position position="115"/>
    </location>
    <ligand>
        <name>NADP(+)</name>
        <dbReference type="ChEBI" id="CHEBI:58349"/>
    </ligand>
</feature>
<protein>
    <recommendedName>
        <fullName evidence="3">3-oxoacyl-[acyl-carrier-protein] reductase</fullName>
        <ecNumber evidence="3">1.1.1.100</ecNumber>
    </recommendedName>
</protein>
<dbReference type="InterPro" id="IPR020904">
    <property type="entry name" value="Sc_DH/Rdtase_CS"/>
</dbReference>
<dbReference type="InterPro" id="IPR002347">
    <property type="entry name" value="SDR_fam"/>
</dbReference>
<evidence type="ECO:0000256" key="8">
    <source>
        <dbReference type="ARBA" id="ARBA00023098"/>
    </source>
</evidence>
<evidence type="ECO:0000313" key="15">
    <source>
        <dbReference type="EMBL" id="AQS99266.1"/>
    </source>
</evidence>
<feature type="chain" id="PRO_5012661622" description="3-oxoacyl-[acyl-carrier-protein] reductase" evidence="13">
    <location>
        <begin position="19"/>
        <end position="323"/>
    </location>
</feature>
<feature type="binding site" evidence="12">
    <location>
        <begin position="90"/>
        <end position="93"/>
    </location>
    <ligand>
        <name>NADP(+)</name>
        <dbReference type="ChEBI" id="CHEBI:58349"/>
    </ligand>
</feature>
<evidence type="ECO:0000256" key="6">
    <source>
        <dbReference type="ARBA" id="ARBA00022857"/>
    </source>
</evidence>
<keyword evidence="4" id="KW-0444">Lipid biosynthesis</keyword>
<dbReference type="SMART" id="SM00822">
    <property type="entry name" value="PKS_KR"/>
    <property type="match status" value="1"/>
</dbReference>
<evidence type="ECO:0000256" key="4">
    <source>
        <dbReference type="ARBA" id="ARBA00022516"/>
    </source>
</evidence>
<dbReference type="PANTHER" id="PTHR42879:SF2">
    <property type="entry name" value="3-OXOACYL-[ACYL-CARRIER-PROTEIN] REDUCTASE FABG"/>
    <property type="match status" value="1"/>
</dbReference>
<dbReference type="InterPro" id="IPR057326">
    <property type="entry name" value="KR_dom"/>
</dbReference>
<dbReference type="CDD" id="cd05333">
    <property type="entry name" value="BKR_SDR_c"/>
    <property type="match status" value="1"/>
</dbReference>
<feature type="signal peptide" evidence="13">
    <location>
        <begin position="1"/>
        <end position="18"/>
    </location>
</feature>
<comment type="pathway">
    <text evidence="1">Lipid metabolism; fatty acid biosynthesis.</text>
</comment>
<keyword evidence="13" id="KW-0732">Signal</keyword>
<feature type="active site" description="Proton acceptor" evidence="11">
    <location>
        <position position="231"/>
    </location>
</feature>
<evidence type="ECO:0000256" key="12">
    <source>
        <dbReference type="PIRSR" id="PIRSR611284-2"/>
    </source>
</evidence>
<keyword evidence="7" id="KW-0560">Oxidoreductase</keyword>
<dbReference type="NCBIfam" id="TIGR01830">
    <property type="entry name" value="3oxo_ACP_reduc"/>
    <property type="match status" value="1"/>
</dbReference>
<dbReference type="PRINTS" id="PR00080">
    <property type="entry name" value="SDRFAMILY"/>
</dbReference>
<sequence length="323" mass="33491">MAAPPRLVRCLVATVALGLSIHLPGRVLREAFAATPVAVRSLHISTSGAIGQEMAPRGIALGAQRSRTARRAADTSALLDFTDKVVLVTGASRGIGAAIADKFAAAGATVIGTATSDSGAEAISARYTGDLKGEGMKLDVVSQDEVTALVKAVIAKYGGVDVLVNNAGITKDTLMLRMKEEAWTSVIDTNLNSIYRMSHAVLKGMTKKRFGRIISISSVVGSMGNAGQANYAAAKAGMEGFTRALAREVASRGITVNSVAPGFIDSDMTAVLKDEWKAKLLESVPVGRLGQPSEIADAVLFLAAPASGYITGQSLHVNGGMYM</sequence>
<evidence type="ECO:0000256" key="2">
    <source>
        <dbReference type="ARBA" id="ARBA00006484"/>
    </source>
</evidence>
<evidence type="ECO:0000256" key="10">
    <source>
        <dbReference type="ARBA" id="ARBA00048508"/>
    </source>
</evidence>
<dbReference type="EC" id="1.1.1.100" evidence="3"/>
<dbReference type="AlphaFoldDB" id="A0A1S6K860"/>